<gene>
    <name evidence="4" type="ORF">CTI12_AA377650</name>
</gene>
<sequence length="174" mass="19366">MVVATRNAVVESTVDENIRLWVTAHVDAALERVKVDMRNIVTEALTSHVSRNGGSTRTNGEGLQSEPNKKKRLLLEVFLSVSAVVIILSIILALYIWIKWKRSNVNSDGSEAKLLVVVFSKNYANSSCCLEELGKIMECRDVTGQRVLSVLYDVEPSDVRGQKSSFLEALNNMR</sequence>
<feature type="transmembrane region" description="Helical" evidence="2">
    <location>
        <begin position="73"/>
        <end position="98"/>
    </location>
</feature>
<dbReference type="Proteomes" id="UP000245207">
    <property type="component" value="Unassembled WGS sequence"/>
</dbReference>
<comment type="caution">
    <text evidence="4">The sequence shown here is derived from an EMBL/GenBank/DDBJ whole genome shotgun (WGS) entry which is preliminary data.</text>
</comment>
<dbReference type="PANTHER" id="PTHR32009">
    <property type="entry name" value="TMV RESISTANCE PROTEIN N-LIKE"/>
    <property type="match status" value="1"/>
</dbReference>
<dbReference type="InterPro" id="IPR035897">
    <property type="entry name" value="Toll_tir_struct_dom_sf"/>
</dbReference>
<dbReference type="PANTHER" id="PTHR32009:SF155">
    <property type="entry name" value="DISEASE RESISTANCE PROTEIN (TIR-NBS-LRR CLASS)"/>
    <property type="match status" value="1"/>
</dbReference>
<keyword evidence="2" id="KW-0472">Membrane</keyword>
<keyword evidence="1" id="KW-0520">NAD</keyword>
<dbReference type="Pfam" id="PF01582">
    <property type="entry name" value="TIR"/>
    <property type="match status" value="1"/>
</dbReference>
<protein>
    <submittedName>
        <fullName evidence="4">TMV resistance protein N</fullName>
    </submittedName>
</protein>
<dbReference type="OrthoDB" id="1905256at2759"/>
<dbReference type="AlphaFoldDB" id="A0A2U1MHA5"/>
<keyword evidence="5" id="KW-1185">Reference proteome</keyword>
<feature type="domain" description="TIR" evidence="3">
    <location>
        <begin position="40"/>
        <end position="174"/>
    </location>
</feature>
<dbReference type="GO" id="GO:0007165">
    <property type="term" value="P:signal transduction"/>
    <property type="evidence" value="ECO:0007669"/>
    <property type="project" value="InterPro"/>
</dbReference>
<organism evidence="4 5">
    <name type="scientific">Artemisia annua</name>
    <name type="common">Sweet wormwood</name>
    <dbReference type="NCBI Taxonomy" id="35608"/>
    <lineage>
        <taxon>Eukaryota</taxon>
        <taxon>Viridiplantae</taxon>
        <taxon>Streptophyta</taxon>
        <taxon>Embryophyta</taxon>
        <taxon>Tracheophyta</taxon>
        <taxon>Spermatophyta</taxon>
        <taxon>Magnoliopsida</taxon>
        <taxon>eudicotyledons</taxon>
        <taxon>Gunneridae</taxon>
        <taxon>Pentapetalae</taxon>
        <taxon>asterids</taxon>
        <taxon>campanulids</taxon>
        <taxon>Asterales</taxon>
        <taxon>Asteraceae</taxon>
        <taxon>Asteroideae</taxon>
        <taxon>Anthemideae</taxon>
        <taxon>Artemisiinae</taxon>
        <taxon>Artemisia</taxon>
    </lineage>
</organism>
<evidence type="ECO:0000313" key="5">
    <source>
        <dbReference type="Proteomes" id="UP000245207"/>
    </source>
</evidence>
<evidence type="ECO:0000256" key="1">
    <source>
        <dbReference type="ARBA" id="ARBA00023027"/>
    </source>
</evidence>
<keyword evidence="2" id="KW-1133">Transmembrane helix</keyword>
<accession>A0A2U1MHA5</accession>
<dbReference type="PROSITE" id="PS50104">
    <property type="entry name" value="TIR"/>
    <property type="match status" value="1"/>
</dbReference>
<reference evidence="4 5" key="1">
    <citation type="journal article" date="2018" name="Mol. Plant">
        <title>The genome of Artemisia annua provides insight into the evolution of Asteraceae family and artemisinin biosynthesis.</title>
        <authorList>
            <person name="Shen Q."/>
            <person name="Zhang L."/>
            <person name="Liao Z."/>
            <person name="Wang S."/>
            <person name="Yan T."/>
            <person name="Shi P."/>
            <person name="Liu M."/>
            <person name="Fu X."/>
            <person name="Pan Q."/>
            <person name="Wang Y."/>
            <person name="Lv Z."/>
            <person name="Lu X."/>
            <person name="Zhang F."/>
            <person name="Jiang W."/>
            <person name="Ma Y."/>
            <person name="Chen M."/>
            <person name="Hao X."/>
            <person name="Li L."/>
            <person name="Tang Y."/>
            <person name="Lv G."/>
            <person name="Zhou Y."/>
            <person name="Sun X."/>
            <person name="Brodelius P.E."/>
            <person name="Rose J.K.C."/>
            <person name="Tang K."/>
        </authorList>
    </citation>
    <scope>NUCLEOTIDE SEQUENCE [LARGE SCALE GENOMIC DNA]</scope>
    <source>
        <strain evidence="5">cv. Huhao1</strain>
        <tissue evidence="4">Leaf</tissue>
    </source>
</reference>
<evidence type="ECO:0000313" key="4">
    <source>
        <dbReference type="EMBL" id="PWA60596.1"/>
    </source>
</evidence>
<dbReference type="EMBL" id="PKPP01005314">
    <property type="protein sequence ID" value="PWA60596.1"/>
    <property type="molecule type" value="Genomic_DNA"/>
</dbReference>
<name>A0A2U1MHA5_ARTAN</name>
<proteinExistence type="predicted"/>
<dbReference type="SUPFAM" id="SSF52200">
    <property type="entry name" value="Toll/Interleukin receptor TIR domain"/>
    <property type="match status" value="1"/>
</dbReference>
<dbReference type="InterPro" id="IPR000157">
    <property type="entry name" value="TIR_dom"/>
</dbReference>
<keyword evidence="2" id="KW-0812">Transmembrane</keyword>
<evidence type="ECO:0000256" key="2">
    <source>
        <dbReference type="SAM" id="Phobius"/>
    </source>
</evidence>
<dbReference type="Gene3D" id="3.40.50.10140">
    <property type="entry name" value="Toll/interleukin-1 receptor homology (TIR) domain"/>
    <property type="match status" value="1"/>
</dbReference>
<evidence type="ECO:0000259" key="3">
    <source>
        <dbReference type="PROSITE" id="PS50104"/>
    </source>
</evidence>